<feature type="region of interest" description="Disordered" evidence="1">
    <location>
        <begin position="89"/>
        <end position="116"/>
    </location>
</feature>
<name>A0A2K9Z8R1_RHILE</name>
<proteinExistence type="predicted"/>
<dbReference type="EMBL" id="CP025012">
    <property type="protein sequence ID" value="AUW44635.1"/>
    <property type="molecule type" value="Genomic_DNA"/>
</dbReference>
<evidence type="ECO:0000313" key="3">
    <source>
        <dbReference type="EMBL" id="AUW44635.1"/>
    </source>
</evidence>
<gene>
    <name evidence="3" type="ORF">CUJ84_Chr004324</name>
</gene>
<sequence length="213" mass="23541">MPCGGLEMNAVLKNIGIIGAGQMGCGIAHVSAAAGYRVHIYDLSQDRIESGLATINGNLARLVTNGKMTEEERKSTLSLITGSSDVNDLAPPISLSRQPPRMKRSSARSIRRSVRSSSRKHCCHQHLFPVHHPACCRHRPPRALHGHTFHEPGAGDEAGRAGARHRDRREDLFRRQGIRRNAGKDHHRRRGFPGLHRQPHSAADDQRSDLHAL</sequence>
<reference evidence="3 4" key="1">
    <citation type="submission" date="2017-11" db="EMBL/GenBank/DDBJ databases">
        <title>Complete genome of Rhizobium leguminosarum Norway, an ineffective micro-symbiont.</title>
        <authorList>
            <person name="Hoffrichter A."/>
            <person name="Liang J."/>
            <person name="Brachmann A."/>
            <person name="Marin M."/>
        </authorList>
    </citation>
    <scope>NUCLEOTIDE SEQUENCE [LARGE SCALE GENOMIC DNA]</scope>
    <source>
        <strain evidence="3 4">Norway</strain>
    </source>
</reference>
<dbReference type="GO" id="GO:0016491">
    <property type="term" value="F:oxidoreductase activity"/>
    <property type="evidence" value="ECO:0007669"/>
    <property type="project" value="TreeGrafter"/>
</dbReference>
<feature type="compositionally biased region" description="Basic residues" evidence="1">
    <location>
        <begin position="100"/>
        <end position="116"/>
    </location>
</feature>
<protein>
    <recommendedName>
        <fullName evidence="2">3-hydroxyacyl-CoA dehydrogenase NAD binding domain-containing protein</fullName>
    </recommendedName>
</protein>
<feature type="domain" description="3-hydroxyacyl-CoA dehydrogenase NAD binding" evidence="2">
    <location>
        <begin position="14"/>
        <end position="90"/>
    </location>
</feature>
<dbReference type="Proteomes" id="UP000238523">
    <property type="component" value="Chromosome"/>
</dbReference>
<dbReference type="PANTHER" id="PTHR48075">
    <property type="entry name" value="3-HYDROXYACYL-COA DEHYDROGENASE FAMILY PROTEIN"/>
    <property type="match status" value="1"/>
</dbReference>
<accession>A0A2K9Z8R1</accession>
<dbReference type="InterPro" id="IPR036291">
    <property type="entry name" value="NAD(P)-bd_dom_sf"/>
</dbReference>
<dbReference type="InterPro" id="IPR006176">
    <property type="entry name" value="3-OHacyl-CoA_DH_NAD-bd"/>
</dbReference>
<evidence type="ECO:0000256" key="1">
    <source>
        <dbReference type="SAM" id="MobiDB-lite"/>
    </source>
</evidence>
<organism evidence="3 4">
    <name type="scientific">Rhizobium leguminosarum</name>
    <dbReference type="NCBI Taxonomy" id="384"/>
    <lineage>
        <taxon>Bacteria</taxon>
        <taxon>Pseudomonadati</taxon>
        <taxon>Pseudomonadota</taxon>
        <taxon>Alphaproteobacteria</taxon>
        <taxon>Hyphomicrobiales</taxon>
        <taxon>Rhizobiaceae</taxon>
        <taxon>Rhizobium/Agrobacterium group</taxon>
        <taxon>Rhizobium</taxon>
    </lineage>
</organism>
<evidence type="ECO:0000313" key="4">
    <source>
        <dbReference type="Proteomes" id="UP000238523"/>
    </source>
</evidence>
<dbReference type="GO" id="GO:0006631">
    <property type="term" value="P:fatty acid metabolic process"/>
    <property type="evidence" value="ECO:0007669"/>
    <property type="project" value="InterPro"/>
</dbReference>
<dbReference type="AlphaFoldDB" id="A0A2K9Z8R1"/>
<dbReference type="Gene3D" id="3.40.50.720">
    <property type="entry name" value="NAD(P)-binding Rossmann-like Domain"/>
    <property type="match status" value="1"/>
</dbReference>
<dbReference type="PANTHER" id="PTHR48075:SF5">
    <property type="entry name" value="3-HYDROXYBUTYRYL-COA DEHYDROGENASE"/>
    <property type="match status" value="1"/>
</dbReference>
<dbReference type="SUPFAM" id="SSF51735">
    <property type="entry name" value="NAD(P)-binding Rossmann-fold domains"/>
    <property type="match status" value="1"/>
</dbReference>
<feature type="region of interest" description="Disordered" evidence="1">
    <location>
        <begin position="146"/>
        <end position="213"/>
    </location>
</feature>
<evidence type="ECO:0000259" key="2">
    <source>
        <dbReference type="Pfam" id="PF02737"/>
    </source>
</evidence>
<feature type="compositionally biased region" description="Basic and acidic residues" evidence="1">
    <location>
        <begin position="202"/>
        <end position="213"/>
    </location>
</feature>
<dbReference type="GO" id="GO:0070403">
    <property type="term" value="F:NAD+ binding"/>
    <property type="evidence" value="ECO:0007669"/>
    <property type="project" value="InterPro"/>
</dbReference>
<dbReference type="Pfam" id="PF02737">
    <property type="entry name" value="3HCDH_N"/>
    <property type="match status" value="1"/>
</dbReference>